<dbReference type="eggNOG" id="arCOG10902">
    <property type="taxonomic scope" value="Archaea"/>
</dbReference>
<keyword evidence="1" id="KW-0812">Transmembrane</keyword>
<evidence type="ECO:0000256" key="1">
    <source>
        <dbReference type="SAM" id="Phobius"/>
    </source>
</evidence>
<keyword evidence="1" id="KW-0472">Membrane</keyword>
<proteinExistence type="predicted"/>
<dbReference type="EMBL" id="CP000780">
    <property type="protein sequence ID" value="ABS56872.1"/>
    <property type="molecule type" value="Genomic_DNA"/>
</dbReference>
<dbReference type="Pfam" id="PF18902">
    <property type="entry name" value="DUF5658"/>
    <property type="match status" value="1"/>
</dbReference>
<dbReference type="RefSeq" id="WP_012107933.1">
    <property type="nucleotide sequence ID" value="NC_009712.1"/>
</dbReference>
<feature type="domain" description="DUF5658" evidence="2">
    <location>
        <begin position="33"/>
        <end position="119"/>
    </location>
</feature>
<keyword evidence="1" id="KW-1133">Transmembrane helix</keyword>
<dbReference type="InterPro" id="IPR043717">
    <property type="entry name" value="DUF5658"/>
</dbReference>
<dbReference type="GeneID" id="5411634"/>
<gene>
    <name evidence="3" type="ordered locus">Mboo_2358</name>
</gene>
<feature type="transmembrane region" description="Helical" evidence="1">
    <location>
        <begin position="68"/>
        <end position="86"/>
    </location>
</feature>
<sequence>MAEDLIQADIGLFPRNVGPGTGVFTWIILLSLVLADLFLLDILTTQLILHMGGMELNPVMTGIVTTPALHILLKIGIVLCIIPVALNAEARIKGSGMALYAALIVMYTIVVLNNTSVLIPHILGYLAG</sequence>
<reference evidence="4" key="1">
    <citation type="journal article" date="2015" name="Microbiology">
        <title>Genome of Methanoregula boonei 6A8 reveals adaptations to oligotrophic peatland environments.</title>
        <authorList>
            <person name="Braeuer S."/>
            <person name="Cadillo-Quiroz H."/>
            <person name="Kyrpides N."/>
            <person name="Woyke T."/>
            <person name="Goodwin L."/>
            <person name="Detter C."/>
            <person name="Podell S."/>
            <person name="Yavitt J.B."/>
            <person name="Zinder S.H."/>
        </authorList>
    </citation>
    <scope>NUCLEOTIDE SEQUENCE [LARGE SCALE GENOMIC DNA]</scope>
    <source>
        <strain evidence="4">DSM 21154 / JCM 14090 / 6A8</strain>
    </source>
</reference>
<dbReference type="KEGG" id="mbn:Mboo_2358"/>
<feature type="transmembrane region" description="Helical" evidence="1">
    <location>
        <begin position="98"/>
        <end position="123"/>
    </location>
</feature>
<dbReference type="AlphaFoldDB" id="A7IAW1"/>
<evidence type="ECO:0000259" key="2">
    <source>
        <dbReference type="Pfam" id="PF18902"/>
    </source>
</evidence>
<evidence type="ECO:0000313" key="3">
    <source>
        <dbReference type="EMBL" id="ABS56872.1"/>
    </source>
</evidence>
<keyword evidence="4" id="KW-1185">Reference proteome</keyword>
<organism evidence="3 4">
    <name type="scientific">Methanoregula boonei (strain DSM 21154 / JCM 14090 / 6A8)</name>
    <dbReference type="NCBI Taxonomy" id="456442"/>
    <lineage>
        <taxon>Archaea</taxon>
        <taxon>Methanobacteriati</taxon>
        <taxon>Methanobacteriota</taxon>
        <taxon>Stenosarchaea group</taxon>
        <taxon>Methanomicrobia</taxon>
        <taxon>Methanomicrobiales</taxon>
        <taxon>Methanoregulaceae</taxon>
        <taxon>Methanoregula</taxon>
    </lineage>
</organism>
<feature type="transmembrane region" description="Helical" evidence="1">
    <location>
        <begin position="23"/>
        <end position="48"/>
    </location>
</feature>
<evidence type="ECO:0000313" key="4">
    <source>
        <dbReference type="Proteomes" id="UP000002408"/>
    </source>
</evidence>
<accession>A7IAW1</accession>
<protein>
    <recommendedName>
        <fullName evidence="2">DUF5658 domain-containing protein</fullName>
    </recommendedName>
</protein>
<name>A7IAW1_METB6</name>
<dbReference type="Proteomes" id="UP000002408">
    <property type="component" value="Chromosome"/>
</dbReference>
<dbReference type="OrthoDB" id="112675at2157"/>
<dbReference type="HOGENOM" id="CLU_1954645_0_0_2"/>